<dbReference type="OrthoDB" id="2494822at2759"/>
<protein>
    <submittedName>
        <fullName evidence="3">Uncharacterized protein</fullName>
    </submittedName>
</protein>
<feature type="region of interest" description="Disordered" evidence="2">
    <location>
        <begin position="589"/>
        <end position="645"/>
    </location>
</feature>
<dbReference type="AlphaFoldDB" id="A0A397S1I1"/>
<accession>A0A397S1I1</accession>
<evidence type="ECO:0000256" key="1">
    <source>
        <dbReference type="SAM" id="Coils"/>
    </source>
</evidence>
<feature type="compositionally biased region" description="Basic and acidic residues" evidence="2">
    <location>
        <begin position="628"/>
        <end position="638"/>
    </location>
</feature>
<reference evidence="3 4" key="1">
    <citation type="submission" date="2018-06" db="EMBL/GenBank/DDBJ databases">
        <title>Comparative genomics reveals the genomic features of Rhizophagus irregularis, R. cerebriforme, R. diaphanum and Gigaspora rosea, and their symbiotic lifestyle signature.</title>
        <authorList>
            <person name="Morin E."/>
            <person name="San Clemente H."/>
            <person name="Chen E.C.H."/>
            <person name="De La Providencia I."/>
            <person name="Hainaut M."/>
            <person name="Kuo A."/>
            <person name="Kohler A."/>
            <person name="Murat C."/>
            <person name="Tang N."/>
            <person name="Roy S."/>
            <person name="Loubradou J."/>
            <person name="Henrissat B."/>
            <person name="Grigoriev I.V."/>
            <person name="Corradi N."/>
            <person name="Roux C."/>
            <person name="Martin F.M."/>
        </authorList>
    </citation>
    <scope>NUCLEOTIDE SEQUENCE [LARGE SCALE GENOMIC DNA]</scope>
    <source>
        <strain evidence="3 4">DAOM 227022</strain>
    </source>
</reference>
<keyword evidence="1" id="KW-0175">Coiled coil</keyword>
<dbReference type="EMBL" id="QKYT01000996">
    <property type="protein sequence ID" value="RIA80310.1"/>
    <property type="molecule type" value="Genomic_DNA"/>
</dbReference>
<name>A0A397S1I1_9GLOM</name>
<comment type="caution">
    <text evidence="3">The sequence shown here is derived from an EMBL/GenBank/DDBJ whole genome shotgun (WGS) entry which is preliminary data.</text>
</comment>
<keyword evidence="4" id="KW-1185">Reference proteome</keyword>
<dbReference type="Proteomes" id="UP000265703">
    <property type="component" value="Unassembled WGS sequence"/>
</dbReference>
<evidence type="ECO:0000313" key="4">
    <source>
        <dbReference type="Proteomes" id="UP000265703"/>
    </source>
</evidence>
<gene>
    <name evidence="3" type="ORF">C1645_810499</name>
</gene>
<organism evidence="3 4">
    <name type="scientific">Glomus cerebriforme</name>
    <dbReference type="NCBI Taxonomy" id="658196"/>
    <lineage>
        <taxon>Eukaryota</taxon>
        <taxon>Fungi</taxon>
        <taxon>Fungi incertae sedis</taxon>
        <taxon>Mucoromycota</taxon>
        <taxon>Glomeromycotina</taxon>
        <taxon>Glomeromycetes</taxon>
        <taxon>Glomerales</taxon>
        <taxon>Glomeraceae</taxon>
        <taxon>Glomus</taxon>
    </lineage>
</organism>
<feature type="compositionally biased region" description="Polar residues" evidence="2">
    <location>
        <begin position="589"/>
        <end position="622"/>
    </location>
</feature>
<evidence type="ECO:0000256" key="2">
    <source>
        <dbReference type="SAM" id="MobiDB-lite"/>
    </source>
</evidence>
<evidence type="ECO:0000313" key="3">
    <source>
        <dbReference type="EMBL" id="RIA80310.1"/>
    </source>
</evidence>
<sequence length="645" mass="75336">MGINISTEEVAIFEGFGAKQVQEQDNTLLLAGITPEEQDIMIRKFLDINGATAALIRTIATLVHEKTKGQTESLCQAEYMSNLLRDKNEIKQLQEQITILTNKYRETERTAKAQIEDLSNKLQEVITDRNTLQNAYGDERAIMVTRETGYYESKDHYRDLDESDCASSIRNETDDESMTDSLTNRFKTLEIPQSIKAKGKRPEGKEEEPMEIEVKDKKGNSLNNSIHATKKKHQHKEKQSSQKHVLGVNCAACGVNKEELMQLIKEDMITCNISYEHIQEIFVNHNNHMTVTVAQLNDANKIIMKDHGREYKYVKLYELNQTIGHTKILLKNVSKHVTREMLTKAVEDTIGTIGEIEYKMKKTSTDVEVEVEVQIPDKKFLDTWSIACNGYRIEMQQMKTDSEETFKKRRRFSGKIKNLPPNTTDQQLEGELLTRHAKYWKVYKVNEERMEALVLFNSEKDKKLATSKKVKVNNREYEWWTGERYRQQQTQRQELGNARSHSGTYCGICKKNNHVMQDCYFNTRRVGFYCTICRRQGHKNETCYYNTNNNRRREGNNSTRVSYQNRQVRWQYKGEERRDYNNNRRQQFFRTGANSVPISRPRITNQSGSGSPQNNRDNQNYKGRSIRGRYEYDRDSRRNGGRVHH</sequence>
<proteinExistence type="predicted"/>
<feature type="coiled-coil region" evidence="1">
    <location>
        <begin position="76"/>
        <end position="135"/>
    </location>
</feature>